<protein>
    <submittedName>
        <fullName evidence="3">Alpha/beta fold hydrolase</fullName>
    </submittedName>
</protein>
<evidence type="ECO:0000313" key="4">
    <source>
        <dbReference type="Proteomes" id="UP001596086"/>
    </source>
</evidence>
<proteinExistence type="predicted"/>
<dbReference type="EMBL" id="JBHSMZ010000022">
    <property type="protein sequence ID" value="MFC5551408.1"/>
    <property type="molecule type" value="Genomic_DNA"/>
</dbReference>
<organism evidence="3 4">
    <name type="scientific">Massilia aerilata</name>
    <dbReference type="NCBI Taxonomy" id="453817"/>
    <lineage>
        <taxon>Bacteria</taxon>
        <taxon>Pseudomonadati</taxon>
        <taxon>Pseudomonadota</taxon>
        <taxon>Betaproteobacteria</taxon>
        <taxon>Burkholderiales</taxon>
        <taxon>Oxalobacteraceae</taxon>
        <taxon>Telluria group</taxon>
        <taxon>Massilia</taxon>
    </lineage>
</organism>
<dbReference type="InterPro" id="IPR050266">
    <property type="entry name" value="AB_hydrolase_sf"/>
</dbReference>
<keyword evidence="3" id="KW-0378">Hydrolase</keyword>
<dbReference type="PANTHER" id="PTHR43798">
    <property type="entry name" value="MONOACYLGLYCEROL LIPASE"/>
    <property type="match status" value="1"/>
</dbReference>
<comment type="caution">
    <text evidence="3">The sequence shown here is derived from an EMBL/GenBank/DDBJ whole genome shotgun (WGS) entry which is preliminary data.</text>
</comment>
<reference evidence="4" key="1">
    <citation type="journal article" date="2019" name="Int. J. Syst. Evol. Microbiol.">
        <title>The Global Catalogue of Microorganisms (GCM) 10K type strain sequencing project: providing services to taxonomists for standard genome sequencing and annotation.</title>
        <authorList>
            <consortium name="The Broad Institute Genomics Platform"/>
            <consortium name="The Broad Institute Genome Sequencing Center for Infectious Disease"/>
            <person name="Wu L."/>
            <person name="Ma J."/>
        </authorList>
    </citation>
    <scope>NUCLEOTIDE SEQUENCE [LARGE SCALE GENOMIC DNA]</scope>
    <source>
        <strain evidence="4">CGMCC 4.5798</strain>
    </source>
</reference>
<evidence type="ECO:0000313" key="3">
    <source>
        <dbReference type="EMBL" id="MFC5551408.1"/>
    </source>
</evidence>
<dbReference type="Gene3D" id="3.40.50.1820">
    <property type="entry name" value="alpha/beta hydrolase"/>
    <property type="match status" value="1"/>
</dbReference>
<dbReference type="RefSeq" id="WP_379775456.1">
    <property type="nucleotide sequence ID" value="NZ_JBHSMZ010000022.1"/>
</dbReference>
<dbReference type="GO" id="GO:0016787">
    <property type="term" value="F:hydrolase activity"/>
    <property type="evidence" value="ECO:0007669"/>
    <property type="project" value="UniProtKB-KW"/>
</dbReference>
<feature type="chain" id="PRO_5045181399" evidence="1">
    <location>
        <begin position="28"/>
        <end position="288"/>
    </location>
</feature>
<keyword evidence="4" id="KW-1185">Reference proteome</keyword>
<feature type="domain" description="AB hydrolase-1" evidence="2">
    <location>
        <begin position="50"/>
        <end position="186"/>
    </location>
</feature>
<dbReference type="Pfam" id="PF00561">
    <property type="entry name" value="Abhydrolase_1"/>
    <property type="match status" value="1"/>
</dbReference>
<evidence type="ECO:0000256" key="1">
    <source>
        <dbReference type="SAM" id="SignalP"/>
    </source>
</evidence>
<dbReference type="SUPFAM" id="SSF53474">
    <property type="entry name" value="alpha/beta-Hydrolases"/>
    <property type="match status" value="1"/>
</dbReference>
<evidence type="ECO:0000259" key="2">
    <source>
        <dbReference type="Pfam" id="PF00561"/>
    </source>
</evidence>
<keyword evidence="1" id="KW-0732">Signal</keyword>
<name>A0ABW0S755_9BURK</name>
<dbReference type="InterPro" id="IPR029058">
    <property type="entry name" value="AB_hydrolase_fold"/>
</dbReference>
<dbReference type="PRINTS" id="PR00111">
    <property type="entry name" value="ABHYDROLASE"/>
</dbReference>
<feature type="signal peptide" evidence="1">
    <location>
        <begin position="1"/>
        <end position="27"/>
    </location>
</feature>
<sequence length="288" mass="31291">MIRFKRTHILAAIVLACCAVVRPGASAPEERIAVGAWQVQAAEQGSGRYTVIFESGFGTGLESWRKVAPEVAKSAHVVSYSRAGHGSSDPRPEPRSILESSRELDQLMAAAGLTPPFILVGHSYGGLLARAFALRHPEQVAGMVLVDPADERFNPALRRLDAARAADDDRRFNALVPARFRAEYDALKPVLDQGALPPPLNGKLPDVPVVVLTSVQQVQKPEFFLQSVEAVAVKRELHADFLRQFSEGSQVLTMRSGHNIQLEEPELVIEAVRKVIAAADGRAAQNKL</sequence>
<dbReference type="Proteomes" id="UP001596086">
    <property type="component" value="Unassembled WGS sequence"/>
</dbReference>
<gene>
    <name evidence="3" type="ORF">ACFPO9_23060</name>
</gene>
<accession>A0ABW0S755</accession>
<dbReference type="PROSITE" id="PS51257">
    <property type="entry name" value="PROKAR_LIPOPROTEIN"/>
    <property type="match status" value="1"/>
</dbReference>
<dbReference type="PANTHER" id="PTHR43798:SF33">
    <property type="entry name" value="HYDROLASE, PUTATIVE (AFU_ORTHOLOGUE AFUA_2G14860)-RELATED"/>
    <property type="match status" value="1"/>
</dbReference>
<dbReference type="InterPro" id="IPR000073">
    <property type="entry name" value="AB_hydrolase_1"/>
</dbReference>